<dbReference type="Pfam" id="PF03133">
    <property type="entry name" value="TTL"/>
    <property type="match status" value="1"/>
</dbReference>
<dbReference type="InterPro" id="IPR057954">
    <property type="entry name" value="SET_TTL12"/>
</dbReference>
<dbReference type="InterPro" id="IPR027749">
    <property type="entry name" value="TTLL12"/>
</dbReference>
<feature type="domain" description="Tubulin--tyrosine ligase-like protein 12 SET-like" evidence="4">
    <location>
        <begin position="41"/>
        <end position="128"/>
    </location>
</feature>
<dbReference type="PANTHER" id="PTHR46088:SF1">
    <property type="entry name" value="TUBULIN--TYROSINE LIGASE-LIKE PROTEIN 12"/>
    <property type="match status" value="1"/>
</dbReference>
<dbReference type="PROSITE" id="PS51221">
    <property type="entry name" value="TTL"/>
    <property type="match status" value="1"/>
</dbReference>
<accession>A0A914P522</accession>
<dbReference type="AlphaFoldDB" id="A0A914P522"/>
<feature type="chain" id="PRO_5038077036" evidence="3">
    <location>
        <begin position="16"/>
        <end position="538"/>
    </location>
</feature>
<dbReference type="PANTHER" id="PTHR46088">
    <property type="entry name" value="TUBULIN--TYROSINE LIGASE-LIKE PROTEIN 12"/>
    <property type="match status" value="1"/>
</dbReference>
<evidence type="ECO:0000259" key="4">
    <source>
        <dbReference type="Pfam" id="PF25556"/>
    </source>
</evidence>
<sequence length="538" mass="62565">MTLFVLYSFVSAAGGGSSGDRRDVTCADDEDYISTSDKQKDIQEINGILKNLWKVAQTYTVRRRENILDETDVPVWYIPDEFGGRISHSDTPTFRMVPFFFAFQRCAYSLLFPIVNSAVGEAVTRNFIDHKLSWEHPSWSKHLLLPYEYVDLSEESVQPIQKPVEYFTSGRTPEQLPTKQPSPQERNPDDILKIFCDHSQLIEKLQNVKYELVQKMEDADVIWLQKHFHDYKQLAEVNPNAFINQFPLEGTLTVKDLFAATVQSVQKEPIVNEETLESKPDWFQLTYNLSLELPNFISYYQRREKKNMDNTWIVKPWNLARGLDMHVTNDIGAIVRLAESGPKIVSKYIERPVLFRRQDNGNLVKFDLRYIVFLKSLNPLKIAVYNNFWIRFGINEFNLDMLDDTECHFSVHNYTDKQKILQMKCQDFITQFEKLHGISWSKIEKKIYQTIKEAFISVSTLDPPRCVAGNAQSRAMYGLDLMLKWNNEEAKDIGVSFIEANFTPDCERACDYYSDFADTVFRTLFMGDNNDGDKITFI</sequence>
<dbReference type="Proteomes" id="UP000887578">
    <property type="component" value="Unplaced"/>
</dbReference>
<dbReference type="SUPFAM" id="SSF56059">
    <property type="entry name" value="Glutathione synthetase ATP-binding domain-like"/>
    <property type="match status" value="1"/>
</dbReference>
<evidence type="ECO:0000256" key="2">
    <source>
        <dbReference type="SAM" id="MobiDB-lite"/>
    </source>
</evidence>
<name>A0A914P522_9BILA</name>
<dbReference type="GO" id="GO:0005737">
    <property type="term" value="C:cytoplasm"/>
    <property type="evidence" value="ECO:0007669"/>
    <property type="project" value="TreeGrafter"/>
</dbReference>
<feature type="signal peptide" evidence="3">
    <location>
        <begin position="1"/>
        <end position="15"/>
    </location>
</feature>
<dbReference type="WBParaSite" id="PDA_v2.g12433.t1">
    <property type="protein sequence ID" value="PDA_v2.g12433.t1"/>
    <property type="gene ID" value="PDA_v2.g12433"/>
</dbReference>
<dbReference type="Gene3D" id="3.30.470.20">
    <property type="entry name" value="ATP-grasp fold, B domain"/>
    <property type="match status" value="1"/>
</dbReference>
<proteinExistence type="inferred from homology"/>
<dbReference type="InterPro" id="IPR004344">
    <property type="entry name" value="TTL/TTLL_fam"/>
</dbReference>
<dbReference type="GO" id="GO:0019098">
    <property type="term" value="P:reproductive behavior"/>
    <property type="evidence" value="ECO:0007669"/>
    <property type="project" value="UniProtKB-ARBA"/>
</dbReference>
<protein>
    <submittedName>
        <fullName evidence="6">Tubulin--tyrosine ligase-like protein 12</fullName>
    </submittedName>
</protein>
<feature type="region of interest" description="Disordered" evidence="2">
    <location>
        <begin position="168"/>
        <end position="187"/>
    </location>
</feature>
<feature type="compositionally biased region" description="Polar residues" evidence="2">
    <location>
        <begin position="169"/>
        <end position="185"/>
    </location>
</feature>
<reference evidence="6" key="1">
    <citation type="submission" date="2022-11" db="UniProtKB">
        <authorList>
            <consortium name="WormBaseParasite"/>
        </authorList>
    </citation>
    <scope>IDENTIFICATION</scope>
</reference>
<evidence type="ECO:0000256" key="3">
    <source>
        <dbReference type="SAM" id="SignalP"/>
    </source>
</evidence>
<dbReference type="Pfam" id="PF25556">
    <property type="entry name" value="SET_TTL"/>
    <property type="match status" value="1"/>
</dbReference>
<keyword evidence="3" id="KW-0732">Signal</keyword>
<comment type="similarity">
    <text evidence="1">Belongs to the tubulin--tyrosine ligase family.</text>
</comment>
<organism evidence="5 6">
    <name type="scientific">Panagrolaimus davidi</name>
    <dbReference type="NCBI Taxonomy" id="227884"/>
    <lineage>
        <taxon>Eukaryota</taxon>
        <taxon>Metazoa</taxon>
        <taxon>Ecdysozoa</taxon>
        <taxon>Nematoda</taxon>
        <taxon>Chromadorea</taxon>
        <taxon>Rhabditida</taxon>
        <taxon>Tylenchina</taxon>
        <taxon>Panagrolaimomorpha</taxon>
        <taxon>Panagrolaimoidea</taxon>
        <taxon>Panagrolaimidae</taxon>
        <taxon>Panagrolaimus</taxon>
    </lineage>
</organism>
<evidence type="ECO:0000256" key="1">
    <source>
        <dbReference type="ARBA" id="ARBA00006820"/>
    </source>
</evidence>
<keyword evidence="5" id="KW-1185">Reference proteome</keyword>
<evidence type="ECO:0000313" key="5">
    <source>
        <dbReference type="Proteomes" id="UP000887578"/>
    </source>
</evidence>
<evidence type="ECO:0000313" key="6">
    <source>
        <dbReference type="WBParaSite" id="PDA_v2.g12433.t1"/>
    </source>
</evidence>